<comment type="cofactor">
    <cofactor evidence="2">
        <name>Mn(2+)</name>
        <dbReference type="ChEBI" id="CHEBI:29035"/>
    </cofactor>
    <text evidence="2">The Mn(2+) ion enhances activity.</text>
</comment>
<feature type="domain" description="Peptidase M20 dimerisation" evidence="3">
    <location>
        <begin position="192"/>
        <end position="286"/>
    </location>
</feature>
<gene>
    <name evidence="4" type="ORF">HNP48_006183</name>
</gene>
<dbReference type="CDD" id="cd05666">
    <property type="entry name" value="M20_Acy1-like"/>
    <property type="match status" value="1"/>
</dbReference>
<evidence type="ECO:0000313" key="4">
    <source>
        <dbReference type="EMBL" id="MBB6563463.1"/>
    </source>
</evidence>
<keyword evidence="2" id="KW-0464">Manganese</keyword>
<feature type="binding site" evidence="2">
    <location>
        <position position="168"/>
    </location>
    <ligand>
        <name>Mn(2+)</name>
        <dbReference type="ChEBI" id="CHEBI:29035"/>
        <label>2</label>
    </ligand>
</feature>
<dbReference type="InterPro" id="IPR002933">
    <property type="entry name" value="Peptidase_M20"/>
</dbReference>
<accession>A0A7X0PK60</accession>
<dbReference type="Pfam" id="PF07687">
    <property type="entry name" value="M20_dimer"/>
    <property type="match status" value="1"/>
</dbReference>
<dbReference type="NCBIfam" id="TIGR01891">
    <property type="entry name" value="amidohydrolases"/>
    <property type="match status" value="1"/>
</dbReference>
<dbReference type="GO" id="GO:0047980">
    <property type="term" value="F:hippurate hydrolase activity"/>
    <property type="evidence" value="ECO:0007669"/>
    <property type="project" value="UniProtKB-EC"/>
</dbReference>
<dbReference type="Proteomes" id="UP000575083">
    <property type="component" value="Unassembled WGS sequence"/>
</dbReference>
<dbReference type="AlphaFoldDB" id="A0A7X0PK60"/>
<name>A0A7X0PK60_9BURK</name>
<sequence length="395" mass="42099">MTTMMDTPLFEALQARASEFIDLRRDIHRHPELAFEEQRTAELVADRLEHWGYAVERGIGGTGVVGKLVRGDGTRRLGLRADMDALPITEATGAAWSSAHPGVMHACGHDGHTAMLMAAAWYLAEHGQFSGELNLIFQPAEEGGGGALRMMADGLFTRYPCDAVFAMHNMPGVAQGHLLLREGPAMASSDYATITLDGVGGHGAMPHQAVDPVVAAASLVMALQTIVSRNVDPQQMAVVTVGALHAGQANNVIPASAVLEISVRAMDSGVRRLLEQRIRALVEATATGHGVQARIDWRPGYAVLVNTPEETALARQVALELVGPERVTLQAAALPASEDFAFMLEQVPGSYLQIGNGNAPGGCMVHHPGYDFHDGNIVVGGAYWVRLAETFLTPP</sequence>
<dbReference type="PANTHER" id="PTHR11014">
    <property type="entry name" value="PEPTIDASE M20 FAMILY MEMBER"/>
    <property type="match status" value="1"/>
</dbReference>
<dbReference type="RefSeq" id="WP_184864529.1">
    <property type="nucleotide sequence ID" value="NZ_JACHLK010000019.1"/>
</dbReference>
<dbReference type="Pfam" id="PF01546">
    <property type="entry name" value="Peptidase_M20"/>
    <property type="match status" value="1"/>
</dbReference>
<reference evidence="4 5" key="1">
    <citation type="submission" date="2020-08" db="EMBL/GenBank/DDBJ databases">
        <title>Functional genomics of gut bacteria from endangered species of beetles.</title>
        <authorList>
            <person name="Carlos-Shanley C."/>
        </authorList>
    </citation>
    <scope>NUCLEOTIDE SEQUENCE [LARGE SCALE GENOMIC DNA]</scope>
    <source>
        <strain evidence="4 5">S00198</strain>
    </source>
</reference>
<dbReference type="FunFam" id="3.30.70.360:FF:000001">
    <property type="entry name" value="N-acetyldiaminopimelate deacetylase"/>
    <property type="match status" value="1"/>
</dbReference>
<comment type="caution">
    <text evidence="4">The sequence shown here is derived from an EMBL/GenBank/DDBJ whole genome shotgun (WGS) entry which is preliminary data.</text>
</comment>
<evidence type="ECO:0000259" key="3">
    <source>
        <dbReference type="Pfam" id="PF07687"/>
    </source>
</evidence>
<dbReference type="GO" id="GO:0050118">
    <property type="term" value="F:N-acetyldiaminopimelate deacetylase activity"/>
    <property type="evidence" value="ECO:0007669"/>
    <property type="project" value="UniProtKB-ARBA"/>
</dbReference>
<dbReference type="EMBL" id="JACHLK010000019">
    <property type="protein sequence ID" value="MBB6563463.1"/>
    <property type="molecule type" value="Genomic_DNA"/>
</dbReference>
<organism evidence="4 5">
    <name type="scientific">Acidovorax soli</name>
    <dbReference type="NCBI Taxonomy" id="592050"/>
    <lineage>
        <taxon>Bacteria</taxon>
        <taxon>Pseudomonadati</taxon>
        <taxon>Pseudomonadota</taxon>
        <taxon>Betaproteobacteria</taxon>
        <taxon>Burkholderiales</taxon>
        <taxon>Comamonadaceae</taxon>
        <taxon>Acidovorax</taxon>
    </lineage>
</organism>
<protein>
    <submittedName>
        <fullName evidence="4">Hippurate hydrolase</fullName>
        <ecNumber evidence="4">3.5.1.32</ecNumber>
    </submittedName>
</protein>
<dbReference type="Gene3D" id="3.40.630.10">
    <property type="entry name" value="Zn peptidases"/>
    <property type="match status" value="1"/>
</dbReference>
<dbReference type="GO" id="GO:0019877">
    <property type="term" value="P:diaminopimelate biosynthetic process"/>
    <property type="evidence" value="ECO:0007669"/>
    <property type="project" value="UniProtKB-ARBA"/>
</dbReference>
<dbReference type="InterPro" id="IPR011650">
    <property type="entry name" value="Peptidase_M20_dimer"/>
</dbReference>
<dbReference type="PIRSF" id="PIRSF005962">
    <property type="entry name" value="Pept_M20D_amidohydro"/>
    <property type="match status" value="1"/>
</dbReference>
<dbReference type="EC" id="3.5.1.32" evidence="4"/>
<keyword evidence="2" id="KW-0479">Metal-binding</keyword>
<evidence type="ECO:0000256" key="1">
    <source>
        <dbReference type="ARBA" id="ARBA00022801"/>
    </source>
</evidence>
<dbReference type="InterPro" id="IPR036264">
    <property type="entry name" value="Bact_exopeptidase_dim_dom"/>
</dbReference>
<dbReference type="SUPFAM" id="SSF55031">
    <property type="entry name" value="Bacterial exopeptidase dimerisation domain"/>
    <property type="match status" value="1"/>
</dbReference>
<feature type="binding site" evidence="2">
    <location>
        <position position="142"/>
    </location>
    <ligand>
        <name>Mn(2+)</name>
        <dbReference type="ChEBI" id="CHEBI:29035"/>
        <label>2</label>
    </ligand>
</feature>
<dbReference type="PANTHER" id="PTHR11014:SF63">
    <property type="entry name" value="METALLOPEPTIDASE, PUTATIVE (AFU_ORTHOLOGUE AFUA_6G09600)-RELATED"/>
    <property type="match status" value="1"/>
</dbReference>
<dbReference type="Gene3D" id="3.30.70.360">
    <property type="match status" value="1"/>
</dbReference>
<evidence type="ECO:0000256" key="2">
    <source>
        <dbReference type="PIRSR" id="PIRSR005962-1"/>
    </source>
</evidence>
<keyword evidence="1 4" id="KW-0378">Hydrolase</keyword>
<dbReference type="GO" id="GO:0046872">
    <property type="term" value="F:metal ion binding"/>
    <property type="evidence" value="ECO:0007669"/>
    <property type="project" value="UniProtKB-KW"/>
</dbReference>
<feature type="binding site" evidence="2">
    <location>
        <position position="109"/>
    </location>
    <ligand>
        <name>Mn(2+)</name>
        <dbReference type="ChEBI" id="CHEBI:29035"/>
        <label>2</label>
    </ligand>
</feature>
<dbReference type="SUPFAM" id="SSF53187">
    <property type="entry name" value="Zn-dependent exopeptidases"/>
    <property type="match status" value="1"/>
</dbReference>
<keyword evidence="5" id="KW-1185">Reference proteome</keyword>
<proteinExistence type="predicted"/>
<dbReference type="InterPro" id="IPR017439">
    <property type="entry name" value="Amidohydrolase"/>
</dbReference>
<feature type="binding site" evidence="2">
    <location>
        <position position="366"/>
    </location>
    <ligand>
        <name>Mn(2+)</name>
        <dbReference type="ChEBI" id="CHEBI:29035"/>
        <label>2</label>
    </ligand>
</feature>
<evidence type="ECO:0000313" key="5">
    <source>
        <dbReference type="Proteomes" id="UP000575083"/>
    </source>
</evidence>
<feature type="binding site" evidence="2">
    <location>
        <position position="107"/>
    </location>
    <ligand>
        <name>Mn(2+)</name>
        <dbReference type="ChEBI" id="CHEBI:29035"/>
        <label>2</label>
    </ligand>
</feature>